<gene>
    <name evidence="3" type="ORF">HHL10_05115</name>
</gene>
<feature type="transmembrane region" description="Helical" evidence="1">
    <location>
        <begin position="20"/>
        <end position="38"/>
    </location>
</feature>
<sequence length="265" mass="28524">MNEIVMRLGLEAWKPALGSLLLPPMPALLLVLLGLALWRERLGRALALLGVLTLWLGASDAVAEQAKRWLLAPPPALAAASLKTLRPAQAAIVVLGGGREAWAPEYGGSSLSLHSMERLRYGLWLARASGLGAGFSGGVGHAGATGEPEARIAARIAADEFRQPLRWVEDASRDTRENAARTVALLRPRGIQDIVLVTHDWHMPRAQRAFEQAAAAAGMRVRVIPAPVGLAPRVEQPLLRWLPSSEGFTLLRQVVRERIGLLMGA</sequence>
<protein>
    <submittedName>
        <fullName evidence="3">YdcF family protein</fullName>
    </submittedName>
</protein>
<dbReference type="GO" id="GO:0005886">
    <property type="term" value="C:plasma membrane"/>
    <property type="evidence" value="ECO:0007669"/>
    <property type="project" value="TreeGrafter"/>
</dbReference>
<dbReference type="EMBL" id="JABBFW010000002">
    <property type="protein sequence ID" value="NML14357.1"/>
    <property type="molecule type" value="Genomic_DNA"/>
</dbReference>
<dbReference type="GO" id="GO:0043164">
    <property type="term" value="P:Gram-negative-bacterium-type cell wall biogenesis"/>
    <property type="evidence" value="ECO:0007669"/>
    <property type="project" value="TreeGrafter"/>
</dbReference>
<keyword evidence="1" id="KW-0812">Transmembrane</keyword>
<reference evidence="3 4" key="1">
    <citation type="submission" date="2020-04" db="EMBL/GenBank/DDBJ databases">
        <title>Azohydromonas sp. isolated from soil.</title>
        <authorList>
            <person name="Dahal R.H."/>
        </authorList>
    </citation>
    <scope>NUCLEOTIDE SEQUENCE [LARGE SCALE GENOMIC DNA]</scope>
    <source>
        <strain evidence="3 4">G-1-1-14</strain>
    </source>
</reference>
<dbReference type="InterPro" id="IPR014729">
    <property type="entry name" value="Rossmann-like_a/b/a_fold"/>
</dbReference>
<dbReference type="Pfam" id="PF02698">
    <property type="entry name" value="DUF218"/>
    <property type="match status" value="1"/>
</dbReference>
<dbReference type="GO" id="GO:0000270">
    <property type="term" value="P:peptidoglycan metabolic process"/>
    <property type="evidence" value="ECO:0007669"/>
    <property type="project" value="TreeGrafter"/>
</dbReference>
<dbReference type="Gene3D" id="3.40.50.620">
    <property type="entry name" value="HUPs"/>
    <property type="match status" value="1"/>
</dbReference>
<keyword evidence="1" id="KW-0472">Membrane</keyword>
<dbReference type="InterPro" id="IPR003848">
    <property type="entry name" value="DUF218"/>
</dbReference>
<dbReference type="InterPro" id="IPR051599">
    <property type="entry name" value="Cell_Envelope_Assoc"/>
</dbReference>
<dbReference type="AlphaFoldDB" id="A0A848F2S9"/>
<accession>A0A848F2S9</accession>
<proteinExistence type="predicted"/>
<comment type="caution">
    <text evidence="3">The sequence shown here is derived from an EMBL/GenBank/DDBJ whole genome shotgun (WGS) entry which is preliminary data.</text>
</comment>
<feature type="domain" description="DUF218" evidence="2">
    <location>
        <begin position="91"/>
        <end position="260"/>
    </location>
</feature>
<evidence type="ECO:0000256" key="1">
    <source>
        <dbReference type="SAM" id="Phobius"/>
    </source>
</evidence>
<dbReference type="CDD" id="cd06259">
    <property type="entry name" value="YdcF-like"/>
    <property type="match status" value="1"/>
</dbReference>
<name>A0A848F2S9_9BURK</name>
<evidence type="ECO:0000313" key="3">
    <source>
        <dbReference type="EMBL" id="NML14357.1"/>
    </source>
</evidence>
<organism evidence="3 4">
    <name type="scientific">Azohydromonas caseinilytica</name>
    <dbReference type="NCBI Taxonomy" id="2728836"/>
    <lineage>
        <taxon>Bacteria</taxon>
        <taxon>Pseudomonadati</taxon>
        <taxon>Pseudomonadota</taxon>
        <taxon>Betaproteobacteria</taxon>
        <taxon>Burkholderiales</taxon>
        <taxon>Sphaerotilaceae</taxon>
        <taxon>Azohydromonas</taxon>
    </lineage>
</organism>
<dbReference type="PANTHER" id="PTHR30336:SF4">
    <property type="entry name" value="ENVELOPE BIOGENESIS FACTOR ELYC"/>
    <property type="match status" value="1"/>
</dbReference>
<keyword evidence="4" id="KW-1185">Reference proteome</keyword>
<dbReference type="PANTHER" id="PTHR30336">
    <property type="entry name" value="INNER MEMBRANE PROTEIN, PROBABLE PERMEASE"/>
    <property type="match status" value="1"/>
</dbReference>
<keyword evidence="1" id="KW-1133">Transmembrane helix</keyword>
<dbReference type="RefSeq" id="WP_169159244.1">
    <property type="nucleotide sequence ID" value="NZ_JABBFW010000002.1"/>
</dbReference>
<dbReference type="Proteomes" id="UP000574067">
    <property type="component" value="Unassembled WGS sequence"/>
</dbReference>
<evidence type="ECO:0000313" key="4">
    <source>
        <dbReference type="Proteomes" id="UP000574067"/>
    </source>
</evidence>
<evidence type="ECO:0000259" key="2">
    <source>
        <dbReference type="Pfam" id="PF02698"/>
    </source>
</evidence>